<evidence type="ECO:0000259" key="14">
    <source>
        <dbReference type="Pfam" id="PF00593"/>
    </source>
</evidence>
<dbReference type="EMBL" id="CP116805">
    <property type="protein sequence ID" value="WCL53629.1"/>
    <property type="molecule type" value="Genomic_DNA"/>
</dbReference>
<keyword evidence="2 11" id="KW-0813">Transport</keyword>
<dbReference type="PROSITE" id="PS52016">
    <property type="entry name" value="TONB_DEPENDENT_REC_3"/>
    <property type="match status" value="1"/>
</dbReference>
<keyword evidence="16" id="KW-0675">Receptor</keyword>
<evidence type="ECO:0000256" key="12">
    <source>
        <dbReference type="RuleBase" id="RU003357"/>
    </source>
</evidence>
<dbReference type="Pfam" id="PF00593">
    <property type="entry name" value="TonB_dep_Rec_b-barrel"/>
    <property type="match status" value="1"/>
</dbReference>
<evidence type="ECO:0000256" key="5">
    <source>
        <dbReference type="ARBA" id="ARBA00022692"/>
    </source>
</evidence>
<dbReference type="PANTHER" id="PTHR32552">
    <property type="entry name" value="FERRICHROME IRON RECEPTOR-RELATED"/>
    <property type="match status" value="1"/>
</dbReference>
<evidence type="ECO:0000256" key="8">
    <source>
        <dbReference type="ARBA" id="ARBA00023077"/>
    </source>
</evidence>
<sequence length="779" mass="84183">MIRVQRTLPARLLLAGASATALASGMPAIAQDTTGDEEALTIDTIVVTARRRDESIVEVPIAVSTFDADKLDMRGALDITALQRNTPNLTLQVSRGTNSTLTAFIRGVGQQDPLWGFEPGVGLYVDDIYIARPQGAILDIFDIERIEVLRGPQGTLYGRNTIGGAVKYVTRRLGQEPTFKVRTNLGNYEQRDLVASGSVPLGDKVALGAAIGWYNRDGYGTNHFTGAETNNKKSFAARLTLEATPSENLFFRLSADRTDDDSNANHGHREAAVPADWAVLPAVLPGYSPSAQPVPAGAFPVQANKYDTWAGLGDDNEVITQGLSGLVEWTLSDSLVFKSITAYRDGVTHGTGIDFDGTPAPILDISAGGSVYDDHQFSQELQLVIQRESWSGILGAYYLDALATGQYDTVLGIGAAAIPGVPTPHLTQGTSGEVDTKSIALFGDFDFDLGERWNLSLGGRWTRDKKEGTVFKANYLGLGSPISGATSSILIQTLTDYTRELTFEEFTPRVSLSYALADDMNVYAAYSRGFKSGGFDMRGDATATPATQEGYEPETVDSFEIGLKGNVLDGRLSFAGAIFHTLYDGQQVTSQQVNQSGTGVVSFVDNVGSSTINGAELEATAWFSNAFSVDFALGYVDAKFDEYLAYAPVGGSYVQVDVADQRQFQNTPEWNGNVALNYTVDMDTRGTLALRGALSFRSSINMFETPVPAIDQPAYELLDASIVWTAANEKWRVGIHGRNLTNERYRTGAYNFPGLAFGDSIIGFYGAPRTIFASIEYRY</sequence>
<feature type="chain" id="PRO_5042237387" evidence="13">
    <location>
        <begin position="24"/>
        <end position="779"/>
    </location>
</feature>
<evidence type="ECO:0000256" key="6">
    <source>
        <dbReference type="ARBA" id="ARBA00023004"/>
    </source>
</evidence>
<dbReference type="AlphaFoldDB" id="A0AAE9XN07"/>
<dbReference type="Pfam" id="PF07715">
    <property type="entry name" value="Plug"/>
    <property type="match status" value="1"/>
</dbReference>
<feature type="signal peptide" evidence="13">
    <location>
        <begin position="1"/>
        <end position="23"/>
    </location>
</feature>
<feature type="domain" description="TonB-dependent receptor-like beta-barrel" evidence="14">
    <location>
        <begin position="304"/>
        <end position="740"/>
    </location>
</feature>
<keyword evidence="8 12" id="KW-0798">TonB box</keyword>
<dbReference type="InterPro" id="IPR012910">
    <property type="entry name" value="Plug_dom"/>
</dbReference>
<comment type="similarity">
    <text evidence="11 12">Belongs to the TonB-dependent receptor family.</text>
</comment>
<evidence type="ECO:0000256" key="1">
    <source>
        <dbReference type="ARBA" id="ARBA00004571"/>
    </source>
</evidence>
<evidence type="ECO:0000256" key="11">
    <source>
        <dbReference type="PROSITE-ProRule" id="PRU01360"/>
    </source>
</evidence>
<keyword evidence="4" id="KW-0410">Iron transport</keyword>
<dbReference type="RefSeq" id="WP_289503141.1">
    <property type="nucleotide sequence ID" value="NZ_CP116805.1"/>
</dbReference>
<keyword evidence="6" id="KW-0408">Iron</keyword>
<feature type="domain" description="TonB-dependent receptor plug" evidence="15">
    <location>
        <begin position="57"/>
        <end position="165"/>
    </location>
</feature>
<keyword evidence="17" id="KW-1185">Reference proteome</keyword>
<evidence type="ECO:0000256" key="4">
    <source>
        <dbReference type="ARBA" id="ARBA00022496"/>
    </source>
</evidence>
<evidence type="ECO:0000256" key="7">
    <source>
        <dbReference type="ARBA" id="ARBA00023065"/>
    </source>
</evidence>
<keyword evidence="10 11" id="KW-0998">Cell outer membrane</keyword>
<name>A0AAE9XN07_9PROT</name>
<keyword evidence="9 11" id="KW-0472">Membrane</keyword>
<proteinExistence type="inferred from homology"/>
<dbReference type="CDD" id="cd01347">
    <property type="entry name" value="ligand_gated_channel"/>
    <property type="match status" value="1"/>
</dbReference>
<keyword evidence="13" id="KW-0732">Signal</keyword>
<dbReference type="PANTHER" id="PTHR32552:SF81">
    <property type="entry name" value="TONB-DEPENDENT OUTER MEMBRANE RECEPTOR"/>
    <property type="match status" value="1"/>
</dbReference>
<evidence type="ECO:0000256" key="9">
    <source>
        <dbReference type="ARBA" id="ARBA00023136"/>
    </source>
</evidence>
<organism evidence="16 17">
    <name type="scientific">Gimibacter soli</name>
    <dbReference type="NCBI Taxonomy" id="3024400"/>
    <lineage>
        <taxon>Bacteria</taxon>
        <taxon>Pseudomonadati</taxon>
        <taxon>Pseudomonadota</taxon>
        <taxon>Alphaproteobacteria</taxon>
        <taxon>Kordiimonadales</taxon>
        <taxon>Temperatibacteraceae</taxon>
        <taxon>Gimibacter</taxon>
    </lineage>
</organism>
<evidence type="ECO:0000313" key="16">
    <source>
        <dbReference type="EMBL" id="WCL53629.1"/>
    </source>
</evidence>
<gene>
    <name evidence="16" type="ORF">PH603_13905</name>
</gene>
<dbReference type="Proteomes" id="UP001217500">
    <property type="component" value="Chromosome"/>
</dbReference>
<keyword evidence="5 11" id="KW-0812">Transmembrane</keyword>
<dbReference type="GO" id="GO:0009279">
    <property type="term" value="C:cell outer membrane"/>
    <property type="evidence" value="ECO:0007669"/>
    <property type="project" value="UniProtKB-SubCell"/>
</dbReference>
<dbReference type="SUPFAM" id="SSF56935">
    <property type="entry name" value="Porins"/>
    <property type="match status" value="1"/>
</dbReference>
<dbReference type="KEGG" id="gso:PH603_13905"/>
<evidence type="ECO:0000259" key="15">
    <source>
        <dbReference type="Pfam" id="PF07715"/>
    </source>
</evidence>
<reference evidence="16" key="1">
    <citation type="submission" date="2023-01" db="EMBL/GenBank/DDBJ databases">
        <title>The genome sequence of Kordiimonadaceae bacterium 6D33.</title>
        <authorList>
            <person name="Liu Y."/>
        </authorList>
    </citation>
    <scope>NUCLEOTIDE SEQUENCE</scope>
    <source>
        <strain evidence="16">6D33</strain>
    </source>
</reference>
<dbReference type="InterPro" id="IPR036942">
    <property type="entry name" value="Beta-barrel_TonB_sf"/>
</dbReference>
<evidence type="ECO:0000313" key="17">
    <source>
        <dbReference type="Proteomes" id="UP001217500"/>
    </source>
</evidence>
<evidence type="ECO:0000256" key="13">
    <source>
        <dbReference type="SAM" id="SignalP"/>
    </source>
</evidence>
<protein>
    <submittedName>
        <fullName evidence="16">TonB-dependent receptor</fullName>
    </submittedName>
</protein>
<dbReference type="GO" id="GO:0006826">
    <property type="term" value="P:iron ion transport"/>
    <property type="evidence" value="ECO:0007669"/>
    <property type="project" value="UniProtKB-KW"/>
</dbReference>
<dbReference type="InterPro" id="IPR000531">
    <property type="entry name" value="Beta-barrel_TonB"/>
</dbReference>
<evidence type="ECO:0000256" key="2">
    <source>
        <dbReference type="ARBA" id="ARBA00022448"/>
    </source>
</evidence>
<keyword evidence="3 11" id="KW-1134">Transmembrane beta strand</keyword>
<accession>A0AAE9XN07</accession>
<keyword evidence="7" id="KW-0406">Ion transport</keyword>
<evidence type="ECO:0000256" key="10">
    <source>
        <dbReference type="ARBA" id="ARBA00023237"/>
    </source>
</evidence>
<evidence type="ECO:0000256" key="3">
    <source>
        <dbReference type="ARBA" id="ARBA00022452"/>
    </source>
</evidence>
<dbReference type="Gene3D" id="2.40.170.20">
    <property type="entry name" value="TonB-dependent receptor, beta-barrel domain"/>
    <property type="match status" value="1"/>
</dbReference>
<dbReference type="InterPro" id="IPR039426">
    <property type="entry name" value="TonB-dep_rcpt-like"/>
</dbReference>
<comment type="subcellular location">
    <subcellularLocation>
        <location evidence="1 11">Cell outer membrane</location>
        <topology evidence="1 11">Multi-pass membrane protein</topology>
    </subcellularLocation>
</comment>